<keyword evidence="2" id="KW-1185">Reference proteome</keyword>
<gene>
    <name evidence="1" type="ORF">L1987_16570</name>
</gene>
<protein>
    <submittedName>
        <fullName evidence="1">Uncharacterized protein</fullName>
    </submittedName>
</protein>
<reference evidence="1 2" key="2">
    <citation type="journal article" date="2022" name="Mol. Ecol. Resour.">
        <title>The genomes of chicory, endive, great burdock and yacon provide insights into Asteraceae paleo-polyploidization history and plant inulin production.</title>
        <authorList>
            <person name="Fan W."/>
            <person name="Wang S."/>
            <person name="Wang H."/>
            <person name="Wang A."/>
            <person name="Jiang F."/>
            <person name="Liu H."/>
            <person name="Zhao H."/>
            <person name="Xu D."/>
            <person name="Zhang Y."/>
        </authorList>
    </citation>
    <scope>NUCLEOTIDE SEQUENCE [LARGE SCALE GENOMIC DNA]</scope>
    <source>
        <strain evidence="2">cv. Yunnan</strain>
        <tissue evidence="1">Leaves</tissue>
    </source>
</reference>
<organism evidence="1 2">
    <name type="scientific">Smallanthus sonchifolius</name>
    <dbReference type="NCBI Taxonomy" id="185202"/>
    <lineage>
        <taxon>Eukaryota</taxon>
        <taxon>Viridiplantae</taxon>
        <taxon>Streptophyta</taxon>
        <taxon>Embryophyta</taxon>
        <taxon>Tracheophyta</taxon>
        <taxon>Spermatophyta</taxon>
        <taxon>Magnoliopsida</taxon>
        <taxon>eudicotyledons</taxon>
        <taxon>Gunneridae</taxon>
        <taxon>Pentapetalae</taxon>
        <taxon>asterids</taxon>
        <taxon>campanulids</taxon>
        <taxon>Asterales</taxon>
        <taxon>Asteraceae</taxon>
        <taxon>Asteroideae</taxon>
        <taxon>Heliantheae alliance</taxon>
        <taxon>Millerieae</taxon>
        <taxon>Smallanthus</taxon>
    </lineage>
</organism>
<proteinExistence type="predicted"/>
<evidence type="ECO:0000313" key="1">
    <source>
        <dbReference type="EMBL" id="KAI3811874.1"/>
    </source>
</evidence>
<reference evidence="2" key="1">
    <citation type="journal article" date="2022" name="Mol. Ecol. Resour.">
        <title>The genomes of chicory, endive, great burdock and yacon provide insights into Asteraceae palaeo-polyploidization history and plant inulin production.</title>
        <authorList>
            <person name="Fan W."/>
            <person name="Wang S."/>
            <person name="Wang H."/>
            <person name="Wang A."/>
            <person name="Jiang F."/>
            <person name="Liu H."/>
            <person name="Zhao H."/>
            <person name="Xu D."/>
            <person name="Zhang Y."/>
        </authorList>
    </citation>
    <scope>NUCLEOTIDE SEQUENCE [LARGE SCALE GENOMIC DNA]</scope>
    <source>
        <strain evidence="2">cv. Yunnan</strain>
    </source>
</reference>
<accession>A0ACB9IV19</accession>
<dbReference type="Proteomes" id="UP001056120">
    <property type="component" value="Linkage Group LG06"/>
</dbReference>
<sequence length="66" mass="7828">MCCLILHASFYTHKPIFIIHLHLHSFLYLINPSPAQRQHGRRRHRFMRLRSPICARGLPNFYSGSL</sequence>
<dbReference type="EMBL" id="CM042023">
    <property type="protein sequence ID" value="KAI3811874.1"/>
    <property type="molecule type" value="Genomic_DNA"/>
</dbReference>
<comment type="caution">
    <text evidence="1">The sequence shown here is derived from an EMBL/GenBank/DDBJ whole genome shotgun (WGS) entry which is preliminary data.</text>
</comment>
<evidence type="ECO:0000313" key="2">
    <source>
        <dbReference type="Proteomes" id="UP001056120"/>
    </source>
</evidence>
<name>A0ACB9IV19_9ASTR</name>